<keyword evidence="1" id="KW-0175">Coiled coil</keyword>
<gene>
    <name evidence="2" type="ORF">ACK2TP_05605</name>
</gene>
<dbReference type="EMBL" id="JBJYXY010000001">
    <property type="protein sequence ID" value="MFN2975232.1"/>
    <property type="molecule type" value="Genomic_DNA"/>
</dbReference>
<proteinExistence type="predicted"/>
<evidence type="ECO:0000256" key="1">
    <source>
        <dbReference type="SAM" id="Coils"/>
    </source>
</evidence>
<evidence type="ECO:0000313" key="3">
    <source>
        <dbReference type="Proteomes" id="UP001634747"/>
    </source>
</evidence>
<feature type="coiled-coil region" evidence="1">
    <location>
        <begin position="434"/>
        <end position="461"/>
    </location>
</feature>
<feature type="coiled-coil region" evidence="1">
    <location>
        <begin position="371"/>
        <end position="398"/>
    </location>
</feature>
<organism evidence="2 3">
    <name type="scientific">Terriglobus aquaticus</name>
    <dbReference type="NCBI Taxonomy" id="940139"/>
    <lineage>
        <taxon>Bacteria</taxon>
        <taxon>Pseudomonadati</taxon>
        <taxon>Acidobacteriota</taxon>
        <taxon>Terriglobia</taxon>
        <taxon>Terriglobales</taxon>
        <taxon>Acidobacteriaceae</taxon>
        <taxon>Terriglobus</taxon>
    </lineage>
</organism>
<dbReference type="RefSeq" id="WP_263413238.1">
    <property type="nucleotide sequence ID" value="NZ_BAABBH010000001.1"/>
</dbReference>
<dbReference type="InterPro" id="IPR027417">
    <property type="entry name" value="P-loop_NTPase"/>
</dbReference>
<comment type="caution">
    <text evidence="2">The sequence shown here is derived from an EMBL/GenBank/DDBJ whole genome shotgun (WGS) entry which is preliminary data.</text>
</comment>
<dbReference type="PANTHER" id="PTHR32182">
    <property type="entry name" value="DNA REPLICATION AND REPAIR PROTEIN RECF"/>
    <property type="match status" value="1"/>
</dbReference>
<dbReference type="PANTHER" id="PTHR32182:SF0">
    <property type="entry name" value="DNA REPLICATION AND REPAIR PROTEIN RECF"/>
    <property type="match status" value="1"/>
</dbReference>
<protein>
    <submittedName>
        <fullName evidence="2">AAA family ATPase</fullName>
    </submittedName>
</protein>
<evidence type="ECO:0000313" key="2">
    <source>
        <dbReference type="EMBL" id="MFN2975232.1"/>
    </source>
</evidence>
<dbReference type="SUPFAM" id="SSF52540">
    <property type="entry name" value="P-loop containing nucleoside triphosphate hydrolases"/>
    <property type="match status" value="1"/>
</dbReference>
<keyword evidence="3" id="KW-1185">Reference proteome</keyword>
<dbReference type="Gene3D" id="3.40.50.300">
    <property type="entry name" value="P-loop containing nucleotide triphosphate hydrolases"/>
    <property type="match status" value="2"/>
</dbReference>
<dbReference type="Proteomes" id="UP001634747">
    <property type="component" value="Unassembled WGS sequence"/>
</dbReference>
<accession>A0ABW9KJF5</accession>
<sequence length="665" mass="73804">MINFPVLSSLDVDDFGLFPGTPDAPGLHVAFDHGLTLFLGANGLGKSTLMQMLYRLMTGPFDIPGLDGSESLGNINTRHTPLSPAKRALFANRDAKGARSASATLKLSVGVHKVVIQRRLSDLSLLDFQIDDTRQPVTEQHYEARFLNLLGLGSLGDLILLLRHIVFYFEERRSLIWDPSAQRQLLRLLFLPPGVAGSWLSQERTILELDSRMRNLRAAVSKEEEVASRAAATVETATSTRTELVTLEMLQLQEEERRDALEARMAELDTFRQGLRLELLKVEQQADSHQREYERAKLAVIRASFPKSSDTTAFLLARLLSDRHCLVCGHAAPEEAVTTYTTRAAEHDCLICGTALQPDSFPGVEFAGRSLELITSELSALQQQQSAARDNVAQAEEDYLAAAKELVHLATSYEQRALRISQLIKQLPPDEHDRREQLDGLSALKRRVAEMKDELTQRQEEFSSFVQGENRKINHFSESIKASFGEYASGFLIEECELTWAPYSARVGQTGEAVSFPAFGLEMTGADFVGATRRSSPDQVSESQREFIDLAFRMALMEVSSAHQGASSLLIDAPESSLDAVFSNRAAMVLARFATRKSANRLVITSNLVEGALVPDLIRLSKADREPSNHVVDLLRIATPTAAVRSHMAEYHQVYERILEAALDE</sequence>
<feature type="coiled-coil region" evidence="1">
    <location>
        <begin position="272"/>
        <end position="299"/>
    </location>
</feature>
<name>A0ABW9KJF5_9BACT</name>
<reference evidence="2 3" key="1">
    <citation type="submission" date="2024-12" db="EMBL/GenBank/DDBJ databases">
        <authorList>
            <person name="Lee Y."/>
        </authorList>
    </citation>
    <scope>NUCLEOTIDE SEQUENCE [LARGE SCALE GENOMIC DNA]</scope>
    <source>
        <strain evidence="2 3">03SUJ4</strain>
    </source>
</reference>